<keyword evidence="1" id="KW-0812">Transmembrane</keyword>
<proteinExistence type="predicted"/>
<name>R3WR93_9ENTE</name>
<sequence length="92" mass="10662">MNILRFFFITVWGVLAFLISFSVLRIITKASYHDFSGNGTIIYATTGIIYVIITIILSILYSKKYLYFLVLLSILCFVSPFLLIYLLNNFKM</sequence>
<gene>
    <name evidence="2" type="ORF">UC7_00359</name>
</gene>
<protein>
    <submittedName>
        <fullName evidence="2">Uncharacterized protein</fullName>
    </submittedName>
</protein>
<organism evidence="2 3">
    <name type="scientific">Enterococcus caccae ATCC BAA-1240</name>
    <dbReference type="NCBI Taxonomy" id="1158612"/>
    <lineage>
        <taxon>Bacteria</taxon>
        <taxon>Bacillati</taxon>
        <taxon>Bacillota</taxon>
        <taxon>Bacilli</taxon>
        <taxon>Lactobacillales</taxon>
        <taxon>Enterococcaceae</taxon>
        <taxon>Enterococcus</taxon>
    </lineage>
</organism>
<keyword evidence="1" id="KW-1133">Transmembrane helix</keyword>
<reference evidence="2 3" key="1">
    <citation type="submission" date="2013-02" db="EMBL/GenBank/DDBJ databases">
        <title>The Genome Sequence of Enterococcus caccae BAA-1240.</title>
        <authorList>
            <consortium name="The Broad Institute Genome Sequencing Platform"/>
            <consortium name="The Broad Institute Genome Sequencing Center for Infectious Disease"/>
            <person name="Earl A.M."/>
            <person name="Gilmore M.S."/>
            <person name="Lebreton F."/>
            <person name="Walker B."/>
            <person name="Young S.K."/>
            <person name="Zeng Q."/>
            <person name="Gargeya S."/>
            <person name="Fitzgerald M."/>
            <person name="Haas B."/>
            <person name="Abouelleil A."/>
            <person name="Alvarado L."/>
            <person name="Arachchi H.M."/>
            <person name="Berlin A.M."/>
            <person name="Chapman S.B."/>
            <person name="Dewar J."/>
            <person name="Goldberg J."/>
            <person name="Griggs A."/>
            <person name="Gujja S."/>
            <person name="Hansen M."/>
            <person name="Howarth C."/>
            <person name="Imamovic A."/>
            <person name="Larimer J."/>
            <person name="McCowan C."/>
            <person name="Murphy C."/>
            <person name="Neiman D."/>
            <person name="Pearson M."/>
            <person name="Priest M."/>
            <person name="Roberts A."/>
            <person name="Saif S."/>
            <person name="Shea T."/>
            <person name="Sisk P."/>
            <person name="Sykes S."/>
            <person name="Wortman J."/>
            <person name="Nusbaum C."/>
            <person name="Birren B."/>
        </authorList>
    </citation>
    <scope>NUCLEOTIDE SEQUENCE [LARGE SCALE GENOMIC DNA]</scope>
    <source>
        <strain evidence="2 3">ATCC BAA-1240</strain>
    </source>
</reference>
<dbReference type="AlphaFoldDB" id="R3WR93"/>
<dbReference type="EMBL" id="AJAU01000005">
    <property type="protein sequence ID" value="EOL50366.1"/>
    <property type="molecule type" value="Genomic_DNA"/>
</dbReference>
<dbReference type="Proteomes" id="UP000013840">
    <property type="component" value="Unassembled WGS sequence"/>
</dbReference>
<evidence type="ECO:0000313" key="2">
    <source>
        <dbReference type="EMBL" id="EOL50366.1"/>
    </source>
</evidence>
<feature type="transmembrane region" description="Helical" evidence="1">
    <location>
        <begin position="40"/>
        <end position="60"/>
    </location>
</feature>
<keyword evidence="3" id="KW-1185">Reference proteome</keyword>
<feature type="transmembrane region" description="Helical" evidence="1">
    <location>
        <begin position="66"/>
        <end position="87"/>
    </location>
</feature>
<evidence type="ECO:0000313" key="3">
    <source>
        <dbReference type="Proteomes" id="UP000013840"/>
    </source>
</evidence>
<dbReference type="eggNOG" id="ENOG5032FIE">
    <property type="taxonomic scope" value="Bacteria"/>
</dbReference>
<accession>R3WR93</accession>
<comment type="caution">
    <text evidence="2">The sequence shown here is derived from an EMBL/GenBank/DDBJ whole genome shotgun (WGS) entry which is preliminary data.</text>
</comment>
<feature type="transmembrane region" description="Helical" evidence="1">
    <location>
        <begin position="6"/>
        <end position="28"/>
    </location>
</feature>
<keyword evidence="1" id="KW-0472">Membrane</keyword>
<evidence type="ECO:0000256" key="1">
    <source>
        <dbReference type="SAM" id="Phobius"/>
    </source>
</evidence>